<dbReference type="EMBL" id="JASAOG010000079">
    <property type="protein sequence ID" value="KAK0054276.1"/>
    <property type="molecule type" value="Genomic_DNA"/>
</dbReference>
<protein>
    <submittedName>
        <fullName evidence="1">Uncharacterized protein</fullName>
    </submittedName>
</protein>
<feature type="non-terminal residue" evidence="1">
    <location>
        <position position="1"/>
    </location>
</feature>
<accession>A0AAD8F8H4</accession>
<keyword evidence="2" id="KW-1185">Reference proteome</keyword>
<reference evidence="1" key="1">
    <citation type="journal article" date="2023" name="PLoS Negl. Trop. Dis.">
        <title>A genome sequence for Biomphalaria pfeifferi, the major vector snail for the human-infecting parasite Schistosoma mansoni.</title>
        <authorList>
            <person name="Bu L."/>
            <person name="Lu L."/>
            <person name="Laidemitt M.R."/>
            <person name="Zhang S.M."/>
            <person name="Mutuku M."/>
            <person name="Mkoji G."/>
            <person name="Steinauer M."/>
            <person name="Loker E.S."/>
        </authorList>
    </citation>
    <scope>NUCLEOTIDE SEQUENCE</scope>
    <source>
        <strain evidence="1">KasaAsao</strain>
    </source>
</reference>
<proteinExistence type="predicted"/>
<evidence type="ECO:0000313" key="1">
    <source>
        <dbReference type="EMBL" id="KAK0054276.1"/>
    </source>
</evidence>
<sequence>IVVALQTMSDIVHRSDCVSSADKVRRCAMFRLWQPCRQGQKLCNVQIVAALQDKVRYSATFRIVVALQTRSDIVQCSEKRLRSNMFEFGLSHREMFELNFK</sequence>
<dbReference type="AlphaFoldDB" id="A0AAD8F8H4"/>
<reference evidence="1" key="2">
    <citation type="submission" date="2023-04" db="EMBL/GenBank/DDBJ databases">
        <authorList>
            <person name="Bu L."/>
            <person name="Lu L."/>
            <person name="Laidemitt M.R."/>
            <person name="Zhang S.M."/>
            <person name="Mutuku M."/>
            <person name="Mkoji G."/>
            <person name="Steinauer M."/>
            <person name="Loker E.S."/>
        </authorList>
    </citation>
    <scope>NUCLEOTIDE SEQUENCE</scope>
    <source>
        <strain evidence="1">KasaAsao</strain>
        <tissue evidence="1">Whole Snail</tissue>
    </source>
</reference>
<comment type="caution">
    <text evidence="1">The sequence shown here is derived from an EMBL/GenBank/DDBJ whole genome shotgun (WGS) entry which is preliminary data.</text>
</comment>
<name>A0AAD8F8H4_BIOPF</name>
<dbReference type="Proteomes" id="UP001233172">
    <property type="component" value="Unassembled WGS sequence"/>
</dbReference>
<gene>
    <name evidence="1" type="ORF">Bpfe_016340</name>
</gene>
<organism evidence="1 2">
    <name type="scientific">Biomphalaria pfeifferi</name>
    <name type="common">Bloodfluke planorb</name>
    <name type="synonym">Freshwater snail</name>
    <dbReference type="NCBI Taxonomy" id="112525"/>
    <lineage>
        <taxon>Eukaryota</taxon>
        <taxon>Metazoa</taxon>
        <taxon>Spiralia</taxon>
        <taxon>Lophotrochozoa</taxon>
        <taxon>Mollusca</taxon>
        <taxon>Gastropoda</taxon>
        <taxon>Heterobranchia</taxon>
        <taxon>Euthyneura</taxon>
        <taxon>Panpulmonata</taxon>
        <taxon>Hygrophila</taxon>
        <taxon>Lymnaeoidea</taxon>
        <taxon>Planorbidae</taxon>
        <taxon>Biomphalaria</taxon>
    </lineage>
</organism>
<evidence type="ECO:0000313" key="2">
    <source>
        <dbReference type="Proteomes" id="UP001233172"/>
    </source>
</evidence>